<keyword evidence="1" id="KW-0732">Signal</keyword>
<evidence type="ECO:0000256" key="1">
    <source>
        <dbReference type="SAM" id="SignalP"/>
    </source>
</evidence>
<reference evidence="2 3" key="1">
    <citation type="submission" date="2019-02" db="EMBL/GenBank/DDBJ databases">
        <title>Marinobacter halodurans sp. nov., a marine bacterium isolated from sea tidal flat.</title>
        <authorList>
            <person name="Yoo Y."/>
            <person name="Lee D.W."/>
            <person name="Kim B.S."/>
            <person name="Kim J.-J."/>
        </authorList>
    </citation>
    <scope>NUCLEOTIDE SEQUENCE [LARGE SCALE GENOMIC DNA]</scope>
    <source>
        <strain evidence="2 3">YJ-S3-2</strain>
    </source>
</reference>
<organism evidence="2 3">
    <name type="scientific">Marinobacter halodurans</name>
    <dbReference type="NCBI Taxonomy" id="2528979"/>
    <lineage>
        <taxon>Bacteria</taxon>
        <taxon>Pseudomonadati</taxon>
        <taxon>Pseudomonadota</taxon>
        <taxon>Gammaproteobacteria</taxon>
        <taxon>Pseudomonadales</taxon>
        <taxon>Marinobacteraceae</taxon>
        <taxon>Marinobacter</taxon>
    </lineage>
</organism>
<proteinExistence type="predicted"/>
<evidence type="ECO:0000313" key="3">
    <source>
        <dbReference type="Proteomes" id="UP000313645"/>
    </source>
</evidence>
<gene>
    <name evidence="2" type="ORF">EZI54_20630</name>
</gene>
<dbReference type="Proteomes" id="UP000313645">
    <property type="component" value="Unassembled WGS sequence"/>
</dbReference>
<sequence length="158" mass="17330">MKRMIWPLLGCLVAPFVQAAGDQVQMRTQVDTDYTLSEFTGSRGHTLYLPQQSGADLVWRERNTSGGVYIGPRVGASHMADHDVDDATLSSALGVEAGYLQSLAPLDPQLKTLQFGLYFRQIYSNLHNQRSISAGSVGQDVDGDGQSELGLQFLWQPE</sequence>
<feature type="chain" id="PRO_5045227648" evidence="1">
    <location>
        <begin position="20"/>
        <end position="158"/>
    </location>
</feature>
<feature type="signal peptide" evidence="1">
    <location>
        <begin position="1"/>
        <end position="19"/>
    </location>
</feature>
<dbReference type="RefSeq" id="WP_131483789.1">
    <property type="nucleotide sequence ID" value="NZ_SJDL01000045.1"/>
</dbReference>
<accession>A0ABY1ZIX9</accession>
<evidence type="ECO:0000313" key="2">
    <source>
        <dbReference type="EMBL" id="TBW48859.1"/>
    </source>
</evidence>
<protein>
    <submittedName>
        <fullName evidence="2">Uncharacterized protein</fullName>
    </submittedName>
</protein>
<keyword evidence="3" id="KW-1185">Reference proteome</keyword>
<dbReference type="EMBL" id="SJDL01000045">
    <property type="protein sequence ID" value="TBW48859.1"/>
    <property type="molecule type" value="Genomic_DNA"/>
</dbReference>
<comment type="caution">
    <text evidence="2">The sequence shown here is derived from an EMBL/GenBank/DDBJ whole genome shotgun (WGS) entry which is preliminary data.</text>
</comment>
<name>A0ABY1ZIX9_9GAMM</name>